<dbReference type="CDD" id="cd05403">
    <property type="entry name" value="NT_KNTase_like"/>
    <property type="match status" value="1"/>
</dbReference>
<dbReference type="SUPFAM" id="SSF81301">
    <property type="entry name" value="Nucleotidyltransferase"/>
    <property type="match status" value="1"/>
</dbReference>
<feature type="domain" description="Polymerase nucleotidyl transferase" evidence="10">
    <location>
        <begin position="12"/>
        <end position="98"/>
    </location>
</feature>
<evidence type="ECO:0000313" key="11">
    <source>
        <dbReference type="EMBL" id="PZO58300.1"/>
    </source>
</evidence>
<accession>A0A2W4XLH5</accession>
<dbReference type="PANTHER" id="PTHR33571">
    <property type="entry name" value="SSL8005 PROTEIN"/>
    <property type="match status" value="1"/>
</dbReference>
<evidence type="ECO:0000256" key="8">
    <source>
        <dbReference type="ARBA" id="ARBA00022842"/>
    </source>
</evidence>
<reference evidence="12" key="1">
    <citation type="submission" date="2018-04" db="EMBL/GenBank/DDBJ databases">
        <authorList>
            <person name="Cornet L."/>
        </authorList>
    </citation>
    <scope>NUCLEOTIDE SEQUENCE [LARGE SCALE GENOMIC DNA]</scope>
</reference>
<evidence type="ECO:0000256" key="1">
    <source>
        <dbReference type="ARBA" id="ARBA00001946"/>
    </source>
</evidence>
<keyword evidence="4" id="KW-0548">Nucleotidyltransferase</keyword>
<dbReference type="InterPro" id="IPR052038">
    <property type="entry name" value="Type-VII_TA_antitoxin"/>
</dbReference>
<keyword evidence="7" id="KW-0067">ATP-binding</keyword>
<keyword evidence="8" id="KW-0460">Magnesium</keyword>
<name>A0A2W4XLH5_9CYAN</name>
<organism evidence="11 12">
    <name type="scientific">Phormidesmis priestleyi</name>
    <dbReference type="NCBI Taxonomy" id="268141"/>
    <lineage>
        <taxon>Bacteria</taxon>
        <taxon>Bacillati</taxon>
        <taxon>Cyanobacteriota</taxon>
        <taxon>Cyanophyceae</taxon>
        <taxon>Leptolyngbyales</taxon>
        <taxon>Leptolyngbyaceae</taxon>
        <taxon>Phormidesmis</taxon>
    </lineage>
</organism>
<proteinExistence type="inferred from homology"/>
<comment type="similarity">
    <text evidence="9">Belongs to the MntA antitoxin family.</text>
</comment>
<keyword evidence="6" id="KW-0547">Nucleotide-binding</keyword>
<dbReference type="AlphaFoldDB" id="A0A2W4XLH5"/>
<dbReference type="Proteomes" id="UP000249794">
    <property type="component" value="Unassembled WGS sequence"/>
</dbReference>
<evidence type="ECO:0000256" key="3">
    <source>
        <dbReference type="ARBA" id="ARBA00022679"/>
    </source>
</evidence>
<keyword evidence="3 11" id="KW-0808">Transferase</keyword>
<evidence type="ECO:0000256" key="4">
    <source>
        <dbReference type="ARBA" id="ARBA00022695"/>
    </source>
</evidence>
<dbReference type="Gene3D" id="3.30.460.10">
    <property type="entry name" value="Beta Polymerase, domain 2"/>
    <property type="match status" value="1"/>
</dbReference>
<reference evidence="11 12" key="2">
    <citation type="submission" date="2018-06" db="EMBL/GenBank/DDBJ databases">
        <title>Metagenomic assembly of (sub)arctic Cyanobacteria and their associated microbiome from non-axenic cultures.</title>
        <authorList>
            <person name="Baurain D."/>
        </authorList>
    </citation>
    <scope>NUCLEOTIDE SEQUENCE [LARGE SCALE GENOMIC DNA]</scope>
    <source>
        <strain evidence="11">ULC027bin1</strain>
    </source>
</reference>
<protein>
    <submittedName>
        <fullName evidence="11">Nucleotidyltransferase</fullName>
    </submittedName>
</protein>
<keyword evidence="2" id="KW-1277">Toxin-antitoxin system</keyword>
<dbReference type="GO" id="GO:0005524">
    <property type="term" value="F:ATP binding"/>
    <property type="evidence" value="ECO:0007669"/>
    <property type="project" value="UniProtKB-KW"/>
</dbReference>
<keyword evidence="5" id="KW-0479">Metal-binding</keyword>
<evidence type="ECO:0000256" key="7">
    <source>
        <dbReference type="ARBA" id="ARBA00022840"/>
    </source>
</evidence>
<evidence type="ECO:0000256" key="5">
    <source>
        <dbReference type="ARBA" id="ARBA00022723"/>
    </source>
</evidence>
<dbReference type="Pfam" id="PF01909">
    <property type="entry name" value="NTP_transf_2"/>
    <property type="match status" value="1"/>
</dbReference>
<dbReference type="InterPro" id="IPR043519">
    <property type="entry name" value="NT_sf"/>
</dbReference>
<dbReference type="InterPro" id="IPR002934">
    <property type="entry name" value="Polymerase_NTP_transf_dom"/>
</dbReference>
<evidence type="ECO:0000259" key="10">
    <source>
        <dbReference type="Pfam" id="PF01909"/>
    </source>
</evidence>
<evidence type="ECO:0000313" key="12">
    <source>
        <dbReference type="Proteomes" id="UP000249794"/>
    </source>
</evidence>
<dbReference type="GO" id="GO:0046872">
    <property type="term" value="F:metal ion binding"/>
    <property type="evidence" value="ECO:0007669"/>
    <property type="project" value="UniProtKB-KW"/>
</dbReference>
<comment type="cofactor">
    <cofactor evidence="1">
        <name>Mg(2+)</name>
        <dbReference type="ChEBI" id="CHEBI:18420"/>
    </cofactor>
</comment>
<evidence type="ECO:0000256" key="6">
    <source>
        <dbReference type="ARBA" id="ARBA00022741"/>
    </source>
</evidence>
<comment type="caution">
    <text evidence="11">The sequence shown here is derived from an EMBL/GenBank/DDBJ whole genome shotgun (WGS) entry which is preliminary data.</text>
</comment>
<evidence type="ECO:0000256" key="9">
    <source>
        <dbReference type="ARBA" id="ARBA00038276"/>
    </source>
</evidence>
<evidence type="ECO:0000256" key="2">
    <source>
        <dbReference type="ARBA" id="ARBA00022649"/>
    </source>
</evidence>
<sequence length="112" mass="12883">MEPLEIIKAQIAELKPTLQRDYHITELGIFGSYVRGEQTETSDVDILVEFDPSFKFGLFTYCHIENYISDALGKKVDLVMKRALKPYIGKRILQEVVYLWSIETSVTTSTTF</sequence>
<dbReference type="EMBL" id="QBMP01000038">
    <property type="protein sequence ID" value="PZO58300.1"/>
    <property type="molecule type" value="Genomic_DNA"/>
</dbReference>
<dbReference type="PANTHER" id="PTHR33571:SF19">
    <property type="entry name" value="PROTEIN ADENYLYLTRANSFERASE MJ0128-RELATED"/>
    <property type="match status" value="1"/>
</dbReference>
<gene>
    <name evidence="11" type="ORF">DCF15_05780</name>
</gene>
<dbReference type="GO" id="GO:0016779">
    <property type="term" value="F:nucleotidyltransferase activity"/>
    <property type="evidence" value="ECO:0007669"/>
    <property type="project" value="UniProtKB-KW"/>
</dbReference>